<dbReference type="InterPro" id="IPR026282">
    <property type="entry name" value="MJ1563"/>
</dbReference>
<gene>
    <name evidence="6" type="ORF">NX02_27865</name>
</gene>
<dbReference type="OrthoDB" id="9792628at2"/>
<evidence type="ECO:0000256" key="3">
    <source>
        <dbReference type="ARBA" id="ARBA00023163"/>
    </source>
</evidence>
<evidence type="ECO:0000256" key="4">
    <source>
        <dbReference type="PIRNR" id="PIRNR006707"/>
    </source>
</evidence>
<organism evidence="6 7">
    <name type="scientific">Sphingomonas sanxanigenens DSM 19645 = NX02</name>
    <dbReference type="NCBI Taxonomy" id="1123269"/>
    <lineage>
        <taxon>Bacteria</taxon>
        <taxon>Pseudomonadati</taxon>
        <taxon>Pseudomonadota</taxon>
        <taxon>Alphaproteobacteria</taxon>
        <taxon>Sphingomonadales</taxon>
        <taxon>Sphingomonadaceae</taxon>
        <taxon>Sphingomonas</taxon>
    </lineage>
</organism>
<dbReference type="AlphaFoldDB" id="W0AJ54"/>
<keyword evidence="3 4" id="KW-0804">Transcription</keyword>
<dbReference type="InterPro" id="IPR052362">
    <property type="entry name" value="HTH-GbsR_regulator"/>
</dbReference>
<keyword evidence="1 4" id="KW-0805">Transcription regulation</keyword>
<dbReference type="InterPro" id="IPR000835">
    <property type="entry name" value="HTH_MarR-typ"/>
</dbReference>
<dbReference type="Gene3D" id="1.10.10.10">
    <property type="entry name" value="Winged helix-like DNA-binding domain superfamily/Winged helix DNA-binding domain"/>
    <property type="match status" value="1"/>
</dbReference>
<evidence type="ECO:0000313" key="6">
    <source>
        <dbReference type="EMBL" id="AHE57156.1"/>
    </source>
</evidence>
<dbReference type="SUPFAM" id="SSF46785">
    <property type="entry name" value="Winged helix' DNA-binding domain"/>
    <property type="match status" value="1"/>
</dbReference>
<evidence type="ECO:0000256" key="2">
    <source>
        <dbReference type="ARBA" id="ARBA00023125"/>
    </source>
</evidence>
<reference evidence="6 7" key="1">
    <citation type="submission" date="2013-07" db="EMBL/GenBank/DDBJ databases">
        <title>Completed genome of Sphingomonas sanxanigenens NX02.</title>
        <authorList>
            <person name="Ma T."/>
            <person name="Huang H."/>
            <person name="Wu M."/>
            <person name="Li X."/>
            <person name="Li G."/>
        </authorList>
    </citation>
    <scope>NUCLEOTIDE SEQUENCE [LARGE SCALE GENOMIC DNA]</scope>
    <source>
        <strain evidence="6 7">NX02</strain>
    </source>
</reference>
<dbReference type="GO" id="GO:0003677">
    <property type="term" value="F:DNA binding"/>
    <property type="evidence" value="ECO:0007669"/>
    <property type="project" value="UniProtKB-UniRule"/>
</dbReference>
<evidence type="ECO:0000313" key="7">
    <source>
        <dbReference type="Proteomes" id="UP000018851"/>
    </source>
</evidence>
<dbReference type="eggNOG" id="COG1510">
    <property type="taxonomic scope" value="Bacteria"/>
</dbReference>
<keyword evidence="7" id="KW-1185">Reference proteome</keyword>
<sequence length="187" mass="21191">MTEITEHDATLPPAVRAFVLHWGDMGSQWGVNRSVAQIHALLYLSERPLNADEIGEKLGIARSNISNSLKELVGWRLVRRVPVMGDRRDHFEAEVDLWQMLTRIAEGRKQREIDPAVAALELCRAEAQGDPRIGKVARGRIEAMYDFVKTMEKWHDEMIQVSPSRLLMLIKMGRKVLALIPGGKTKD</sequence>
<evidence type="ECO:0000259" key="5">
    <source>
        <dbReference type="Pfam" id="PF12802"/>
    </source>
</evidence>
<feature type="domain" description="HTH marR-type" evidence="5">
    <location>
        <begin position="30"/>
        <end position="88"/>
    </location>
</feature>
<comment type="similarity">
    <text evidence="4">Belongs to the GbsR family.</text>
</comment>
<dbReference type="PIRSF" id="PIRSF006707">
    <property type="entry name" value="MJ1563"/>
    <property type="match status" value="1"/>
</dbReference>
<dbReference type="Pfam" id="PF12802">
    <property type="entry name" value="MarR_2"/>
    <property type="match status" value="1"/>
</dbReference>
<proteinExistence type="inferred from homology"/>
<dbReference type="PANTHER" id="PTHR38465">
    <property type="entry name" value="HTH-TYPE TRANSCRIPTIONAL REGULATOR MJ1563-RELATED"/>
    <property type="match status" value="1"/>
</dbReference>
<accession>W0AJ54</accession>
<keyword evidence="2 4" id="KW-0238">DNA-binding</keyword>
<dbReference type="InterPro" id="IPR011991">
    <property type="entry name" value="ArsR-like_HTH"/>
</dbReference>
<dbReference type="InterPro" id="IPR036388">
    <property type="entry name" value="WH-like_DNA-bd_sf"/>
</dbReference>
<name>W0AJ54_9SPHN</name>
<dbReference type="PATRIC" id="fig|1123269.5.peg.5467"/>
<dbReference type="InterPro" id="IPR036390">
    <property type="entry name" value="WH_DNA-bd_sf"/>
</dbReference>
<dbReference type="KEGG" id="ssan:NX02_27865"/>
<dbReference type="EMBL" id="CP006644">
    <property type="protein sequence ID" value="AHE57156.1"/>
    <property type="molecule type" value="Genomic_DNA"/>
</dbReference>
<dbReference type="Proteomes" id="UP000018851">
    <property type="component" value="Chromosome"/>
</dbReference>
<dbReference type="PANTHER" id="PTHR38465:SF1">
    <property type="entry name" value="HTH-TYPE TRANSCRIPTIONAL REGULATOR MJ1563-RELATED"/>
    <property type="match status" value="1"/>
</dbReference>
<dbReference type="STRING" id="1123269.NX02_27865"/>
<evidence type="ECO:0000256" key="1">
    <source>
        <dbReference type="ARBA" id="ARBA00023015"/>
    </source>
</evidence>
<dbReference type="HOGENOM" id="CLU_107540_0_0_5"/>
<dbReference type="CDD" id="cd00090">
    <property type="entry name" value="HTH_ARSR"/>
    <property type="match status" value="1"/>
</dbReference>
<dbReference type="GO" id="GO:0003700">
    <property type="term" value="F:DNA-binding transcription factor activity"/>
    <property type="evidence" value="ECO:0007669"/>
    <property type="project" value="InterPro"/>
</dbReference>
<protein>
    <recommendedName>
        <fullName evidence="4">HTH-type transcriptional regulator</fullName>
    </recommendedName>
</protein>